<evidence type="ECO:0000313" key="3">
    <source>
        <dbReference type="Proteomes" id="UP000241118"/>
    </source>
</evidence>
<proteinExistence type="predicted"/>
<sequence length="468" mass="50711">MSNEAQPTLTDLRAMLADQGAPEEALRLVDAARDVPDAVDRLTAAGFVQPVAESVMEFLDGFSPLLEPGCGPLDAELNASEFLGAIGGSVDPQDFPDVVAAMISDAEATGRPEALALARTFAVLAPPEVRPIAAQAADRLVARGLRDPEWAGTAGKPTVGACFGYADPRGAQEGLALTFSYGRKSHVLVLLIDHDLGGLKDCFVSDQPKEIRAGYVHAAAELGFPFREYTPEQARGIVADALEREPCPVEPDQVEDVTTTLALLEQRLELLPEAAPTALDTSVHRLKVTLRGSKPPIWRRVEVLSSTPLVRLHQVIQDLFAWEDYHLWVFDTPQGKYGMPDLELGHGDAATVTLADVARDHKDRIGYLYDFGDAWDHDILVEAVVQAEPGVAYPRCLTGRRAAPPEDSGGIWGYAHLCDVLADPEHPEHAERLEWLELDSAAAFDPAAFDTDEVNDYLARQAKVPVKP</sequence>
<dbReference type="Proteomes" id="UP000241118">
    <property type="component" value="Unassembled WGS sequence"/>
</dbReference>
<organism evidence="2 3">
    <name type="scientific">Saccharothrix carnea</name>
    <dbReference type="NCBI Taxonomy" id="1280637"/>
    <lineage>
        <taxon>Bacteria</taxon>
        <taxon>Bacillati</taxon>
        <taxon>Actinomycetota</taxon>
        <taxon>Actinomycetes</taxon>
        <taxon>Pseudonocardiales</taxon>
        <taxon>Pseudonocardiaceae</taxon>
        <taxon>Saccharothrix</taxon>
    </lineage>
</organism>
<dbReference type="Pfam" id="PF07929">
    <property type="entry name" value="PRiA4_ORF3"/>
    <property type="match status" value="1"/>
</dbReference>
<dbReference type="PANTHER" id="PTHR41878:SF1">
    <property type="entry name" value="TNPR PROTEIN"/>
    <property type="match status" value="1"/>
</dbReference>
<dbReference type="PANTHER" id="PTHR41878">
    <property type="entry name" value="LEXA REPRESSOR-RELATED"/>
    <property type="match status" value="1"/>
</dbReference>
<protein>
    <submittedName>
        <fullName evidence="2">PRiA4b ORF-3-like protein</fullName>
    </submittedName>
</protein>
<feature type="domain" description="Plasmid pRiA4b Orf3-like" evidence="1">
    <location>
        <begin position="283"/>
        <end position="452"/>
    </location>
</feature>
<name>A0A2P8I1L9_SACCR</name>
<dbReference type="Gene3D" id="3.10.290.30">
    <property type="entry name" value="MM3350-like"/>
    <property type="match status" value="1"/>
</dbReference>
<dbReference type="InterPro" id="IPR024047">
    <property type="entry name" value="MM3350-like_sf"/>
</dbReference>
<gene>
    <name evidence="2" type="ORF">B0I31_11322</name>
</gene>
<dbReference type="InterPro" id="IPR012912">
    <property type="entry name" value="Plasmid_pRiA4b_Orf3-like"/>
</dbReference>
<comment type="caution">
    <text evidence="2">The sequence shown here is derived from an EMBL/GenBank/DDBJ whole genome shotgun (WGS) entry which is preliminary data.</text>
</comment>
<reference evidence="2 3" key="1">
    <citation type="submission" date="2018-03" db="EMBL/GenBank/DDBJ databases">
        <title>Genomic Encyclopedia of Type Strains, Phase III (KMG-III): the genomes of soil and plant-associated and newly described type strains.</title>
        <authorList>
            <person name="Whitman W."/>
        </authorList>
    </citation>
    <scope>NUCLEOTIDE SEQUENCE [LARGE SCALE GENOMIC DNA]</scope>
    <source>
        <strain evidence="2 3">CGMCC 4.7097</strain>
    </source>
</reference>
<evidence type="ECO:0000313" key="2">
    <source>
        <dbReference type="EMBL" id="PSL52350.1"/>
    </source>
</evidence>
<evidence type="ECO:0000259" key="1">
    <source>
        <dbReference type="Pfam" id="PF07929"/>
    </source>
</evidence>
<keyword evidence="3" id="KW-1185">Reference proteome</keyword>
<dbReference type="AlphaFoldDB" id="A0A2P8I1L9"/>
<dbReference type="RefSeq" id="WP_219910871.1">
    <property type="nucleotide sequence ID" value="NZ_PYAX01000013.1"/>
</dbReference>
<dbReference type="SUPFAM" id="SSF159941">
    <property type="entry name" value="MM3350-like"/>
    <property type="match status" value="1"/>
</dbReference>
<accession>A0A2P8I1L9</accession>
<dbReference type="EMBL" id="PYAX01000013">
    <property type="protein sequence ID" value="PSL52350.1"/>
    <property type="molecule type" value="Genomic_DNA"/>
</dbReference>